<dbReference type="KEGG" id="pswu:SY83_10330"/>
<organism evidence="2 3">
    <name type="scientific">Paenibacillus swuensis</name>
    <dbReference type="NCBI Taxonomy" id="1178515"/>
    <lineage>
        <taxon>Bacteria</taxon>
        <taxon>Bacillati</taxon>
        <taxon>Bacillota</taxon>
        <taxon>Bacilli</taxon>
        <taxon>Bacillales</taxon>
        <taxon>Paenibacillaceae</taxon>
        <taxon>Paenibacillus</taxon>
    </lineage>
</organism>
<feature type="signal peptide" evidence="1">
    <location>
        <begin position="1"/>
        <end position="24"/>
    </location>
</feature>
<evidence type="ECO:0000313" key="2">
    <source>
        <dbReference type="EMBL" id="ANE46603.1"/>
    </source>
</evidence>
<protein>
    <recommendedName>
        <fullName evidence="4">Lipoprotein</fullName>
    </recommendedName>
</protein>
<dbReference type="AlphaFoldDB" id="A0A172TII7"/>
<dbReference type="OrthoDB" id="2381403at2"/>
<dbReference type="Proteomes" id="UP000076927">
    <property type="component" value="Chromosome"/>
</dbReference>
<gene>
    <name evidence="2" type="ORF">SY83_10330</name>
</gene>
<reference evidence="2 3" key="1">
    <citation type="submission" date="2015-01" db="EMBL/GenBank/DDBJ databases">
        <title>Paenibacillus swuensis/DY6/whole genome sequencing.</title>
        <authorList>
            <person name="Kim M.K."/>
            <person name="Srinivasan S."/>
            <person name="Lee J.-J."/>
        </authorList>
    </citation>
    <scope>NUCLEOTIDE SEQUENCE [LARGE SCALE GENOMIC DNA]</scope>
    <source>
        <strain evidence="2 3">DY6</strain>
    </source>
</reference>
<dbReference type="PROSITE" id="PS51257">
    <property type="entry name" value="PROKAR_LIPOPROTEIN"/>
    <property type="match status" value="1"/>
</dbReference>
<dbReference type="RefSeq" id="WP_068606213.1">
    <property type="nucleotide sequence ID" value="NZ_CP011388.1"/>
</dbReference>
<evidence type="ECO:0000256" key="1">
    <source>
        <dbReference type="SAM" id="SignalP"/>
    </source>
</evidence>
<evidence type="ECO:0000313" key="3">
    <source>
        <dbReference type="Proteomes" id="UP000076927"/>
    </source>
</evidence>
<sequence length="184" mass="20755">MTRLLFLLMSLTVLSLLMGCTNTAKDLEVADTAVTTNDVNQEMNDTISNHIVQKYAGGYSPTEKQFEVHKVYGTSKSPDGDINVYMHSYYGGFNKSTGTKMISGHSFPAVIRLKKEAAGYSVREYKEPQDGNLYRSSLQDMFPAPYLEMIDNDKEESQELQKAMNMKVEQWLKEKYNPNPAASI</sequence>
<dbReference type="STRING" id="1178515.SY83_10330"/>
<name>A0A172TII7_9BACL</name>
<feature type="chain" id="PRO_5008000817" description="Lipoprotein" evidence="1">
    <location>
        <begin position="25"/>
        <end position="184"/>
    </location>
</feature>
<dbReference type="EMBL" id="CP011388">
    <property type="protein sequence ID" value="ANE46603.1"/>
    <property type="molecule type" value="Genomic_DNA"/>
</dbReference>
<accession>A0A172TII7</accession>
<proteinExistence type="predicted"/>
<evidence type="ECO:0008006" key="4">
    <source>
        <dbReference type="Google" id="ProtNLM"/>
    </source>
</evidence>
<keyword evidence="1" id="KW-0732">Signal</keyword>
<keyword evidence="3" id="KW-1185">Reference proteome</keyword>
<dbReference type="PATRIC" id="fig|1178515.4.peg.2070"/>